<evidence type="ECO:0000256" key="2">
    <source>
        <dbReference type="ARBA" id="ARBA00017835"/>
    </source>
</evidence>
<accession>A0A0S4KMN9</accession>
<dbReference type="AlphaFoldDB" id="A0A0S4KMN9"/>
<dbReference type="GO" id="GO:0000266">
    <property type="term" value="P:mitochondrial fission"/>
    <property type="evidence" value="ECO:0007669"/>
    <property type="project" value="TreeGrafter"/>
</dbReference>
<evidence type="ECO:0000259" key="4">
    <source>
        <dbReference type="PROSITE" id="PS50222"/>
    </source>
</evidence>
<evidence type="ECO:0000256" key="1">
    <source>
        <dbReference type="ARBA" id="ARBA00009224"/>
    </source>
</evidence>
<evidence type="ECO:0000313" key="6">
    <source>
        <dbReference type="Proteomes" id="UP000051952"/>
    </source>
</evidence>
<comment type="similarity">
    <text evidence="1">Belongs to the MTFP1 family.</text>
</comment>
<dbReference type="OMA" id="LPFMFDH"/>
<dbReference type="GO" id="GO:0005739">
    <property type="term" value="C:mitochondrion"/>
    <property type="evidence" value="ECO:0007669"/>
    <property type="project" value="TreeGrafter"/>
</dbReference>
<dbReference type="GO" id="GO:0005509">
    <property type="term" value="F:calcium ion binding"/>
    <property type="evidence" value="ECO:0007669"/>
    <property type="project" value="InterPro"/>
</dbReference>
<proteinExistence type="inferred from homology"/>
<organism evidence="5 6">
    <name type="scientific">Bodo saltans</name>
    <name type="common">Flagellated protozoan</name>
    <dbReference type="NCBI Taxonomy" id="75058"/>
    <lineage>
        <taxon>Eukaryota</taxon>
        <taxon>Discoba</taxon>
        <taxon>Euglenozoa</taxon>
        <taxon>Kinetoplastea</taxon>
        <taxon>Metakinetoplastina</taxon>
        <taxon>Eubodonida</taxon>
        <taxon>Bodonidae</taxon>
        <taxon>Bodo</taxon>
    </lineage>
</organism>
<dbReference type="PANTHER" id="PTHR11001:SF2">
    <property type="entry name" value="MITOCHONDRIAL FISSION PROCESS PROTEIN 1"/>
    <property type="match status" value="1"/>
</dbReference>
<dbReference type="InterPro" id="IPR019560">
    <property type="entry name" value="Mitochondrial_18_kDa_protein"/>
</dbReference>
<gene>
    <name evidence="5" type="ORF">BSAL_18015</name>
</gene>
<dbReference type="PANTHER" id="PTHR11001">
    <property type="entry name" value="MITOCHONDRIAL FISSION PROCESS PROTEIN 1"/>
    <property type="match status" value="1"/>
</dbReference>
<dbReference type="InterPro" id="IPR002048">
    <property type="entry name" value="EF_hand_dom"/>
</dbReference>
<sequence length="222" mass="25164">MALYDEDGDGKLSAPEIAKIKEAFRQKHGATYDVMKRRYLHNLDLDELPDSAIQLLKDDVHTTDLAMRYLAFTGFVARIIRYLAYTSDFGEAFRPIAHPLVVKASYGVSWAYVIGDVSYEAYNMSYHHGITGSDFYVTTAKRAVFQSIASMALPAFTIHTVVHESKKFFKRIGRFQKWGPSALGLSIVPFLPLYDHPVETVVDKLFGYFYTPTHPALLAHHH</sequence>
<dbReference type="OrthoDB" id="424969at2759"/>
<evidence type="ECO:0000313" key="5">
    <source>
        <dbReference type="EMBL" id="CUI14874.1"/>
    </source>
</evidence>
<dbReference type="PROSITE" id="PS50222">
    <property type="entry name" value="EF_HAND_2"/>
    <property type="match status" value="1"/>
</dbReference>
<dbReference type="VEuPathDB" id="TriTrypDB:BSAL_18015"/>
<name>A0A0S4KMN9_BODSA</name>
<keyword evidence="6" id="KW-1185">Reference proteome</keyword>
<feature type="domain" description="EF-hand" evidence="4">
    <location>
        <begin position="1"/>
        <end position="27"/>
    </location>
</feature>
<dbReference type="Proteomes" id="UP000051952">
    <property type="component" value="Unassembled WGS sequence"/>
</dbReference>
<protein>
    <recommendedName>
        <fullName evidence="2">Mitochondrial fission process protein 1</fullName>
    </recommendedName>
    <alternativeName>
        <fullName evidence="3">Mitochondrial 18 kDa protein</fullName>
    </alternativeName>
</protein>
<dbReference type="EMBL" id="CYKH01001680">
    <property type="protein sequence ID" value="CUI14874.1"/>
    <property type="molecule type" value="Genomic_DNA"/>
</dbReference>
<dbReference type="PROSITE" id="PS00018">
    <property type="entry name" value="EF_HAND_1"/>
    <property type="match status" value="1"/>
</dbReference>
<dbReference type="InterPro" id="IPR018247">
    <property type="entry name" value="EF_Hand_1_Ca_BS"/>
</dbReference>
<evidence type="ECO:0000256" key="3">
    <source>
        <dbReference type="ARBA" id="ARBA00029631"/>
    </source>
</evidence>
<dbReference type="Pfam" id="PF10558">
    <property type="entry name" value="MTP18"/>
    <property type="match status" value="2"/>
</dbReference>
<reference evidence="6" key="1">
    <citation type="submission" date="2015-09" db="EMBL/GenBank/DDBJ databases">
        <authorList>
            <consortium name="Pathogen Informatics"/>
        </authorList>
    </citation>
    <scope>NUCLEOTIDE SEQUENCE [LARGE SCALE GENOMIC DNA]</scope>
    <source>
        <strain evidence="6">Lake Konstanz</strain>
    </source>
</reference>